<dbReference type="GO" id="GO:0003700">
    <property type="term" value="F:DNA-binding transcription factor activity"/>
    <property type="evidence" value="ECO:0007669"/>
    <property type="project" value="InterPro"/>
</dbReference>
<dbReference type="Proteomes" id="UP000523821">
    <property type="component" value="Unassembled WGS sequence"/>
</dbReference>
<dbReference type="InterPro" id="IPR050508">
    <property type="entry name" value="Methyltransf_Superfamily"/>
</dbReference>
<dbReference type="InterPro" id="IPR036390">
    <property type="entry name" value="WH_DNA-bd_sf"/>
</dbReference>
<dbReference type="CDD" id="cd02440">
    <property type="entry name" value="AdoMet_MTases"/>
    <property type="match status" value="1"/>
</dbReference>
<feature type="domain" description="HTH arsR-type" evidence="1">
    <location>
        <begin position="6"/>
        <end position="100"/>
    </location>
</feature>
<proteinExistence type="predicted"/>
<dbReference type="InterPro" id="IPR001845">
    <property type="entry name" value="HTH_ArsR_DNA-bd_dom"/>
</dbReference>
<dbReference type="InterPro" id="IPR036388">
    <property type="entry name" value="WH-like_DNA-bd_sf"/>
</dbReference>
<organism evidence="2 3">
    <name type="scientific">Prosthecomicrobium pneumaticum</name>
    <dbReference type="NCBI Taxonomy" id="81895"/>
    <lineage>
        <taxon>Bacteria</taxon>
        <taxon>Pseudomonadati</taxon>
        <taxon>Pseudomonadota</taxon>
        <taxon>Alphaproteobacteria</taxon>
        <taxon>Hyphomicrobiales</taxon>
        <taxon>Kaistiaceae</taxon>
        <taxon>Prosthecomicrobium</taxon>
    </lineage>
</organism>
<evidence type="ECO:0000259" key="1">
    <source>
        <dbReference type="PROSITE" id="PS50987"/>
    </source>
</evidence>
<dbReference type="SUPFAM" id="SSF53335">
    <property type="entry name" value="S-adenosyl-L-methionine-dependent methyltransferases"/>
    <property type="match status" value="1"/>
</dbReference>
<dbReference type="CDD" id="cd00090">
    <property type="entry name" value="HTH_ARSR"/>
    <property type="match status" value="1"/>
</dbReference>
<dbReference type="InterPro" id="IPR013216">
    <property type="entry name" value="Methyltransf_11"/>
</dbReference>
<dbReference type="SUPFAM" id="SSF46785">
    <property type="entry name" value="Winged helix' DNA-binding domain"/>
    <property type="match status" value="1"/>
</dbReference>
<dbReference type="Gene3D" id="1.10.10.10">
    <property type="entry name" value="Winged helix-like DNA-binding domain superfamily/Winged helix DNA-binding domain"/>
    <property type="match status" value="1"/>
</dbReference>
<name>A0A7W9FLR4_9HYPH</name>
<dbReference type="RefSeq" id="WP_183855264.1">
    <property type="nucleotide sequence ID" value="NZ_JACHOO010000003.1"/>
</dbReference>
<keyword evidence="3" id="KW-1185">Reference proteome</keyword>
<dbReference type="SMART" id="SM00418">
    <property type="entry name" value="HTH_ARSR"/>
    <property type="match status" value="1"/>
</dbReference>
<dbReference type="PRINTS" id="PR00778">
    <property type="entry name" value="HTHARSR"/>
</dbReference>
<dbReference type="EMBL" id="JACHOO010000003">
    <property type="protein sequence ID" value="MBB5752986.1"/>
    <property type="molecule type" value="Genomic_DNA"/>
</dbReference>
<dbReference type="AlphaFoldDB" id="A0A7W9FLR4"/>
<reference evidence="2 3" key="1">
    <citation type="submission" date="2020-08" db="EMBL/GenBank/DDBJ databases">
        <title>Genomic Encyclopedia of Type Strains, Phase IV (KMG-IV): sequencing the most valuable type-strain genomes for metagenomic binning, comparative biology and taxonomic classification.</title>
        <authorList>
            <person name="Goeker M."/>
        </authorList>
    </citation>
    <scope>NUCLEOTIDE SEQUENCE [LARGE SCALE GENOMIC DNA]</scope>
    <source>
        <strain evidence="2 3">DSM 16268</strain>
    </source>
</reference>
<dbReference type="InterPro" id="IPR011991">
    <property type="entry name" value="ArsR-like_HTH"/>
</dbReference>
<dbReference type="GO" id="GO:0008757">
    <property type="term" value="F:S-adenosylmethionine-dependent methyltransferase activity"/>
    <property type="evidence" value="ECO:0007669"/>
    <property type="project" value="InterPro"/>
</dbReference>
<evidence type="ECO:0000313" key="3">
    <source>
        <dbReference type="Proteomes" id="UP000523821"/>
    </source>
</evidence>
<evidence type="ECO:0000313" key="2">
    <source>
        <dbReference type="EMBL" id="MBB5752986.1"/>
    </source>
</evidence>
<protein>
    <submittedName>
        <fullName evidence="2">ArsR family transcriptional regulator</fullName>
    </submittedName>
</protein>
<dbReference type="Pfam" id="PF01022">
    <property type="entry name" value="HTH_5"/>
    <property type="match status" value="1"/>
</dbReference>
<dbReference type="Pfam" id="PF08241">
    <property type="entry name" value="Methyltransf_11"/>
    <property type="match status" value="1"/>
</dbReference>
<gene>
    <name evidence="2" type="ORF">GGQ63_002040</name>
</gene>
<comment type="caution">
    <text evidence="2">The sequence shown here is derived from an EMBL/GenBank/DDBJ whole genome shotgun (WGS) entry which is preliminary data.</text>
</comment>
<dbReference type="PANTHER" id="PTHR42912">
    <property type="entry name" value="METHYLTRANSFERASE"/>
    <property type="match status" value="1"/>
</dbReference>
<accession>A0A7W9FLR4</accession>
<dbReference type="NCBIfam" id="NF033788">
    <property type="entry name" value="HTH_metalloreg"/>
    <property type="match status" value="1"/>
</dbReference>
<dbReference type="InterPro" id="IPR029063">
    <property type="entry name" value="SAM-dependent_MTases_sf"/>
</dbReference>
<sequence length="337" mass="36719">MFAPPTGIFSSDALLAALRAAGEQTRLRMLALLADGELTVKDLTTILGQSQPRISRHLKLLAEAGLVERHPEGAWVYWRLSDTAAARELVGVLVAIVDPHDAAIARDREWLLAVRRDHADAAARYFADHAAEWDTIRSLHVAESDVEAAMRDALGRRSVDAFLDIGTGTGRVLELFADLYGRGVGIDASTAMLAVARSNLAEAGIGHAQVRHGDILALPLPRDGFDIVAIHQVLHYLDDPARALREAARVLRPGGRLLVVDFAPHTLEFLRDRHAHRRLGFAHETMAGWIEAAGLSLERTIDLAGKGGEGRLTVTLWLARDPRLLVADTATRTRETA</sequence>
<dbReference type="PROSITE" id="PS50987">
    <property type="entry name" value="HTH_ARSR_2"/>
    <property type="match status" value="1"/>
</dbReference>
<dbReference type="Gene3D" id="3.40.50.150">
    <property type="entry name" value="Vaccinia Virus protein VP39"/>
    <property type="match status" value="1"/>
</dbReference>
<dbReference type="PANTHER" id="PTHR42912:SF93">
    <property type="entry name" value="N6-ADENOSINE-METHYLTRANSFERASE TMT1A"/>
    <property type="match status" value="1"/>
</dbReference>